<organism evidence="1 2">
    <name type="scientific">Silurus meridionalis</name>
    <name type="common">Southern catfish</name>
    <name type="synonym">Silurus soldatovi meridionalis</name>
    <dbReference type="NCBI Taxonomy" id="175797"/>
    <lineage>
        <taxon>Eukaryota</taxon>
        <taxon>Metazoa</taxon>
        <taxon>Chordata</taxon>
        <taxon>Craniata</taxon>
        <taxon>Vertebrata</taxon>
        <taxon>Euteleostomi</taxon>
        <taxon>Actinopterygii</taxon>
        <taxon>Neopterygii</taxon>
        <taxon>Teleostei</taxon>
        <taxon>Ostariophysi</taxon>
        <taxon>Siluriformes</taxon>
        <taxon>Siluridae</taxon>
        <taxon>Silurus</taxon>
    </lineage>
</organism>
<feature type="non-terminal residue" evidence="1">
    <location>
        <position position="150"/>
    </location>
</feature>
<name>A0A8T0AHN7_SILME</name>
<reference evidence="1" key="1">
    <citation type="submission" date="2020-08" db="EMBL/GenBank/DDBJ databases">
        <title>Chromosome-level assembly of Southern catfish (Silurus meridionalis) provides insights into visual adaptation to the nocturnal and benthic lifestyles.</title>
        <authorList>
            <person name="Zhang Y."/>
            <person name="Wang D."/>
            <person name="Peng Z."/>
        </authorList>
    </citation>
    <scope>NUCLEOTIDE SEQUENCE</scope>
    <source>
        <strain evidence="1">SWU-2019-XX</strain>
        <tissue evidence="1">Muscle</tissue>
    </source>
</reference>
<evidence type="ECO:0000313" key="2">
    <source>
        <dbReference type="Proteomes" id="UP000606274"/>
    </source>
</evidence>
<protein>
    <submittedName>
        <fullName evidence="1">Uncharacterized protein</fullName>
    </submittedName>
</protein>
<proteinExistence type="predicted"/>
<sequence>MNSVVVVFLNSIEKVNKLFQKGIVINNECVLVSPLSSPDKKVLLLNVPAFISDEVIVKERLGTEETVSPIKKIPLGCKSPLIKHLVYFRMVFMVLNEGVEELNVVFKFRIYGFDYNIFVSTDSEIKCFKCGLIGHLVLAYPERQSDPGVS</sequence>
<accession>A0A8T0AHN7</accession>
<comment type="caution">
    <text evidence="1">The sequence shown here is derived from an EMBL/GenBank/DDBJ whole genome shotgun (WGS) entry which is preliminary data.</text>
</comment>
<dbReference type="EMBL" id="JABFDY010000023">
    <property type="protein sequence ID" value="KAF7690682.1"/>
    <property type="molecule type" value="Genomic_DNA"/>
</dbReference>
<dbReference type="AlphaFoldDB" id="A0A8T0AHN7"/>
<keyword evidence="2" id="KW-1185">Reference proteome</keyword>
<dbReference type="Proteomes" id="UP000606274">
    <property type="component" value="Unassembled WGS sequence"/>
</dbReference>
<gene>
    <name evidence="1" type="ORF">HF521_012486</name>
</gene>
<evidence type="ECO:0000313" key="1">
    <source>
        <dbReference type="EMBL" id="KAF7690682.1"/>
    </source>
</evidence>